<reference evidence="2 3" key="1">
    <citation type="submission" date="2023-03" db="EMBL/GenBank/DDBJ databases">
        <title>Isolation and description of six Streptomyces strains from soil environments, able to metabolize different microbial glucans.</title>
        <authorList>
            <person name="Widen T."/>
            <person name="Larsbrink J."/>
        </authorList>
    </citation>
    <scope>NUCLEOTIDE SEQUENCE [LARGE SCALE GENOMIC DNA]</scope>
    <source>
        <strain evidence="2 3">Alt2</strain>
    </source>
</reference>
<evidence type="ECO:0000259" key="1">
    <source>
        <dbReference type="Pfam" id="PF02627"/>
    </source>
</evidence>
<gene>
    <name evidence="2" type="ORF">P8A19_36355</name>
</gene>
<proteinExistence type="predicted"/>
<dbReference type="SUPFAM" id="SSF69118">
    <property type="entry name" value="AhpD-like"/>
    <property type="match status" value="1"/>
</dbReference>
<name>A0ABY9J2Y2_9ACTN</name>
<dbReference type="EMBL" id="CP120988">
    <property type="protein sequence ID" value="WLQ60568.1"/>
    <property type="molecule type" value="Genomic_DNA"/>
</dbReference>
<dbReference type="Proteomes" id="UP001235744">
    <property type="component" value="Chromosome"/>
</dbReference>
<evidence type="ECO:0000313" key="2">
    <source>
        <dbReference type="EMBL" id="WLQ60568.1"/>
    </source>
</evidence>
<organism evidence="2 3">
    <name type="scientific">Streptomyces poriferorum</name>
    <dbReference type="NCBI Taxonomy" id="2798799"/>
    <lineage>
        <taxon>Bacteria</taxon>
        <taxon>Bacillati</taxon>
        <taxon>Actinomycetota</taxon>
        <taxon>Actinomycetes</taxon>
        <taxon>Kitasatosporales</taxon>
        <taxon>Streptomycetaceae</taxon>
        <taxon>Streptomyces</taxon>
    </lineage>
</organism>
<accession>A0ABY9J2Y2</accession>
<dbReference type="RefSeq" id="WP_306069189.1">
    <property type="nucleotide sequence ID" value="NZ_CP120988.1"/>
</dbReference>
<evidence type="ECO:0000313" key="3">
    <source>
        <dbReference type="Proteomes" id="UP001235744"/>
    </source>
</evidence>
<feature type="domain" description="Carboxymuconolactone decarboxylase-like" evidence="1">
    <location>
        <begin position="51"/>
        <end position="111"/>
    </location>
</feature>
<dbReference type="Gene3D" id="1.20.1290.10">
    <property type="entry name" value="AhpD-like"/>
    <property type="match status" value="1"/>
</dbReference>
<dbReference type="InterPro" id="IPR003779">
    <property type="entry name" value="CMD-like"/>
</dbReference>
<dbReference type="InterPro" id="IPR029032">
    <property type="entry name" value="AhpD-like"/>
</dbReference>
<sequence>MRLPVLTEHEMTPPQKELAERITARRGAVRGPFRVWLHSPQMCERAESLGAFARFDCSLPEHLRELTLLLAARNWDAQYSWNAHVRTAIEAGVPEEAVRAIAEQRRPVFGNEPDQAFYEFCREILQDHFVSDDTFARAHEHFGSQGLVDTIGALGNFTMLGMCLNAFQVDLQADREPPFPDIRGFERVARDGDGHRP</sequence>
<dbReference type="Pfam" id="PF02627">
    <property type="entry name" value="CMD"/>
    <property type="match status" value="1"/>
</dbReference>
<keyword evidence="3" id="KW-1185">Reference proteome</keyword>
<protein>
    <submittedName>
        <fullName evidence="2">Carboxymuconolactone decarboxylase family protein</fullName>
    </submittedName>
</protein>
<dbReference type="PANTHER" id="PTHR34846">
    <property type="entry name" value="4-CARBOXYMUCONOLACTONE DECARBOXYLASE FAMILY PROTEIN (AFU_ORTHOLOGUE AFUA_6G11590)"/>
    <property type="match status" value="1"/>
</dbReference>
<dbReference type="PANTHER" id="PTHR34846:SF11">
    <property type="entry name" value="4-CARBOXYMUCONOLACTONE DECARBOXYLASE FAMILY PROTEIN (AFU_ORTHOLOGUE AFUA_6G11590)"/>
    <property type="match status" value="1"/>
</dbReference>